<organism evidence="1 2">
    <name type="scientific">Aulographum hederae CBS 113979</name>
    <dbReference type="NCBI Taxonomy" id="1176131"/>
    <lineage>
        <taxon>Eukaryota</taxon>
        <taxon>Fungi</taxon>
        <taxon>Dikarya</taxon>
        <taxon>Ascomycota</taxon>
        <taxon>Pezizomycotina</taxon>
        <taxon>Dothideomycetes</taxon>
        <taxon>Pleosporomycetidae</taxon>
        <taxon>Aulographales</taxon>
        <taxon>Aulographaceae</taxon>
    </lineage>
</organism>
<dbReference type="EMBL" id="ML977172">
    <property type="protein sequence ID" value="KAF1983859.1"/>
    <property type="molecule type" value="Genomic_DNA"/>
</dbReference>
<evidence type="ECO:0000313" key="1">
    <source>
        <dbReference type="EMBL" id="KAF1983859.1"/>
    </source>
</evidence>
<proteinExistence type="predicted"/>
<dbReference type="AlphaFoldDB" id="A0A6G1GSX3"/>
<name>A0A6G1GSX3_9PEZI</name>
<dbReference type="Proteomes" id="UP000800041">
    <property type="component" value="Unassembled WGS sequence"/>
</dbReference>
<gene>
    <name evidence="1" type="ORF">K402DRAFT_157658</name>
</gene>
<accession>A0A6G1GSX3</accession>
<evidence type="ECO:0000313" key="2">
    <source>
        <dbReference type="Proteomes" id="UP000800041"/>
    </source>
</evidence>
<sequence length="189" mass="21256">MVSFSRDLLPRIPFSSLQRCSRFPMRIPRLTAASLLHASVARTGHRPRGRRSFCGFLARERSPALLRTCSDMGGYPSCCLYSFTFFLPGQMSKVFMTTDPIWSSLSSFFGWIELDGIMRGANGQRRMQGQTISFSPRTFVRSQFEIPLQSVRTCCGFLPVSDKLTGCHSAASSSLLKDFTMMRIKPKSL</sequence>
<reference evidence="1" key="1">
    <citation type="journal article" date="2020" name="Stud. Mycol.">
        <title>101 Dothideomycetes genomes: a test case for predicting lifestyles and emergence of pathogens.</title>
        <authorList>
            <person name="Haridas S."/>
            <person name="Albert R."/>
            <person name="Binder M."/>
            <person name="Bloem J."/>
            <person name="Labutti K."/>
            <person name="Salamov A."/>
            <person name="Andreopoulos B."/>
            <person name="Baker S."/>
            <person name="Barry K."/>
            <person name="Bills G."/>
            <person name="Bluhm B."/>
            <person name="Cannon C."/>
            <person name="Castanera R."/>
            <person name="Culley D."/>
            <person name="Daum C."/>
            <person name="Ezra D."/>
            <person name="Gonzalez J."/>
            <person name="Henrissat B."/>
            <person name="Kuo A."/>
            <person name="Liang C."/>
            <person name="Lipzen A."/>
            <person name="Lutzoni F."/>
            <person name="Magnuson J."/>
            <person name="Mondo S."/>
            <person name="Nolan M."/>
            <person name="Ohm R."/>
            <person name="Pangilinan J."/>
            <person name="Park H.-J."/>
            <person name="Ramirez L."/>
            <person name="Alfaro M."/>
            <person name="Sun H."/>
            <person name="Tritt A."/>
            <person name="Yoshinaga Y."/>
            <person name="Zwiers L.-H."/>
            <person name="Turgeon B."/>
            <person name="Goodwin S."/>
            <person name="Spatafora J."/>
            <person name="Crous P."/>
            <person name="Grigoriev I."/>
        </authorList>
    </citation>
    <scope>NUCLEOTIDE SEQUENCE</scope>
    <source>
        <strain evidence="1">CBS 113979</strain>
    </source>
</reference>
<keyword evidence="2" id="KW-1185">Reference proteome</keyword>
<protein>
    <submittedName>
        <fullName evidence="1">Uncharacterized protein</fullName>
    </submittedName>
</protein>